<gene>
    <name evidence="1" type="ORF">C7S16_7230</name>
</gene>
<comment type="caution">
    <text evidence="1">The sequence shown here is derived from an EMBL/GenBank/DDBJ whole genome shotgun (WGS) entry which is preliminary data.</text>
</comment>
<dbReference type="AlphaFoldDB" id="A0AAW9CPR5"/>
<evidence type="ECO:0000313" key="1">
    <source>
        <dbReference type="EMBL" id="MDW9251128.1"/>
    </source>
</evidence>
<dbReference type="Proteomes" id="UP001272137">
    <property type="component" value="Unassembled WGS sequence"/>
</dbReference>
<organism evidence="1 2">
    <name type="scientific">Burkholderia thailandensis</name>
    <dbReference type="NCBI Taxonomy" id="57975"/>
    <lineage>
        <taxon>Bacteria</taxon>
        <taxon>Pseudomonadati</taxon>
        <taxon>Pseudomonadota</taxon>
        <taxon>Betaproteobacteria</taxon>
        <taxon>Burkholderiales</taxon>
        <taxon>Burkholderiaceae</taxon>
        <taxon>Burkholderia</taxon>
        <taxon>pseudomallei group</taxon>
    </lineage>
</organism>
<sequence>MAVIDVEMKSMDEILTGRLFSMRNRHKFNLAKLTKKCLLAFLPPLPVC</sequence>
<protein>
    <submittedName>
        <fullName evidence="1">Uncharacterized protein</fullName>
    </submittedName>
</protein>
<dbReference type="EMBL" id="QXCT01000001">
    <property type="protein sequence ID" value="MDW9251128.1"/>
    <property type="molecule type" value="Genomic_DNA"/>
</dbReference>
<accession>A0AAW9CPR5</accession>
<name>A0AAW9CPR5_BURTH</name>
<proteinExistence type="predicted"/>
<reference evidence="1" key="1">
    <citation type="submission" date="2018-08" db="EMBL/GenBank/DDBJ databases">
        <title>Identification of Burkholderia cepacia strains that express a Burkholderia pseudomallei-like capsular polysaccharide.</title>
        <authorList>
            <person name="Burtnick M.N."/>
            <person name="Vongsouvath M."/>
            <person name="Newton P."/>
            <person name="Wuthiekanun V."/>
            <person name="Limmathurotsakul D."/>
            <person name="Brett P.J."/>
            <person name="Chantratita N."/>
            <person name="Dance D.A."/>
        </authorList>
    </citation>
    <scope>NUCLEOTIDE SEQUENCE</scope>
    <source>
        <strain evidence="1">SBXCC001</strain>
    </source>
</reference>
<evidence type="ECO:0000313" key="2">
    <source>
        <dbReference type="Proteomes" id="UP001272137"/>
    </source>
</evidence>